<feature type="transmembrane region" description="Helical" evidence="4">
    <location>
        <begin position="284"/>
        <end position="307"/>
    </location>
</feature>
<keyword evidence="2 4" id="KW-1133">Transmembrane helix</keyword>
<feature type="transmembrane region" description="Helical" evidence="4">
    <location>
        <begin position="107"/>
        <end position="127"/>
    </location>
</feature>
<dbReference type="SUPFAM" id="SSF103473">
    <property type="entry name" value="MFS general substrate transporter"/>
    <property type="match status" value="1"/>
</dbReference>
<proteinExistence type="predicted"/>
<organism evidence="5 6">
    <name type="scientific">Bordetella genomosp. 9</name>
    <dbReference type="NCBI Taxonomy" id="1416803"/>
    <lineage>
        <taxon>Bacteria</taxon>
        <taxon>Pseudomonadati</taxon>
        <taxon>Pseudomonadota</taxon>
        <taxon>Betaproteobacteria</taxon>
        <taxon>Burkholderiales</taxon>
        <taxon>Alcaligenaceae</taxon>
        <taxon>Bordetella</taxon>
    </lineage>
</organism>
<feature type="transmembrane region" description="Helical" evidence="4">
    <location>
        <begin position="175"/>
        <end position="193"/>
    </location>
</feature>
<evidence type="ECO:0000256" key="1">
    <source>
        <dbReference type="ARBA" id="ARBA00022692"/>
    </source>
</evidence>
<evidence type="ECO:0008006" key="7">
    <source>
        <dbReference type="Google" id="ProtNLM"/>
    </source>
</evidence>
<feature type="transmembrane region" description="Helical" evidence="4">
    <location>
        <begin position="319"/>
        <end position="340"/>
    </location>
</feature>
<accession>A0A1W6Z0C0</accession>
<keyword evidence="6" id="KW-1185">Reference proteome</keyword>
<dbReference type="Gene3D" id="1.20.1250.20">
    <property type="entry name" value="MFS general substrate transporter like domains"/>
    <property type="match status" value="1"/>
</dbReference>
<feature type="transmembrane region" description="Helical" evidence="4">
    <location>
        <begin position="46"/>
        <end position="67"/>
    </location>
</feature>
<dbReference type="GO" id="GO:0022857">
    <property type="term" value="F:transmembrane transporter activity"/>
    <property type="evidence" value="ECO:0007669"/>
    <property type="project" value="InterPro"/>
</dbReference>
<evidence type="ECO:0000313" key="5">
    <source>
        <dbReference type="EMBL" id="ARP86644.1"/>
    </source>
</evidence>
<keyword evidence="1 4" id="KW-0812">Transmembrane</keyword>
<dbReference type="InterPro" id="IPR036259">
    <property type="entry name" value="MFS_trans_sf"/>
</dbReference>
<feature type="transmembrane region" description="Helical" evidence="4">
    <location>
        <begin position="133"/>
        <end position="154"/>
    </location>
</feature>
<reference evidence="5 6" key="1">
    <citation type="submission" date="2017-05" db="EMBL/GenBank/DDBJ databases">
        <title>Complete and WGS of Bordetella genogroups.</title>
        <authorList>
            <person name="Spilker T."/>
            <person name="LiPuma J."/>
        </authorList>
    </citation>
    <scope>NUCLEOTIDE SEQUENCE [LARGE SCALE GENOMIC DNA]</scope>
    <source>
        <strain evidence="5 6">AU17164</strain>
    </source>
</reference>
<feature type="transmembrane region" description="Helical" evidence="4">
    <location>
        <begin position="382"/>
        <end position="409"/>
    </location>
</feature>
<evidence type="ECO:0000256" key="2">
    <source>
        <dbReference type="ARBA" id="ARBA00022989"/>
    </source>
</evidence>
<evidence type="ECO:0000256" key="3">
    <source>
        <dbReference type="ARBA" id="ARBA00023136"/>
    </source>
</evidence>
<dbReference type="InterPro" id="IPR011701">
    <property type="entry name" value="MFS"/>
</dbReference>
<feature type="transmembrane region" description="Helical" evidence="4">
    <location>
        <begin position="346"/>
        <end position="370"/>
    </location>
</feature>
<dbReference type="InterPro" id="IPR052528">
    <property type="entry name" value="Sugar_transport-like"/>
</dbReference>
<protein>
    <recommendedName>
        <fullName evidence="7">MFS transporter</fullName>
    </recommendedName>
</protein>
<evidence type="ECO:0000256" key="4">
    <source>
        <dbReference type="SAM" id="Phobius"/>
    </source>
</evidence>
<evidence type="ECO:0000313" key="6">
    <source>
        <dbReference type="Proteomes" id="UP000194139"/>
    </source>
</evidence>
<dbReference type="EMBL" id="CP021109">
    <property type="protein sequence ID" value="ARP86644.1"/>
    <property type="molecule type" value="Genomic_DNA"/>
</dbReference>
<gene>
    <name evidence="5" type="ORF">CAL13_10815</name>
</gene>
<dbReference type="PANTHER" id="PTHR23526">
    <property type="entry name" value="INTEGRAL MEMBRANE TRANSPORT PROTEIN-RELATED"/>
    <property type="match status" value="1"/>
</dbReference>
<sequence>MGAPLAPPRRLVQRGAPMPSSLSLNPVAEVRPEQLAAGKRALVMDAAWASATGALSGGVVLLAYALLLGAAPMQIGLLAAIPFMAQAAQLPAIVVVERIRERKRFGVASLTVARLMMLTMAALPYVVPPQHRLWLLILANLAISVLGAMASCAINSWFHQLLPAEGLGAFFSKRLFVASIVGCICILSAGVLVDHPPGGDALNAYAVIFSAAALAGLASSYCLASTPEPAMAPARRRASLRSLLRMPLQDRGFRGLLVLLAAWNLATNFAAPFLAVYLLEQLHYSLSTVTTLWVTSQLSNALTLYLWGPVSDRLSNRAVLAVALPAYFLCTIGLVFTGLADTAVQLVLLYLVHAVMGAASGGIALATGNLSLKLAPREHGTAYLAATGVVSSIAGGLAPIAGGAMAQWFASAQLAVVIRWTSVSGSNEFSVASFAHWEFLFGISAVLGLYAIHAVSRVREGGDYSERVVIQELALEALRTVNQLSSIGGAVGGMFAFDRLARALLRRRPRKTRRNRIRQLLLAPYVFRRRRARRAASHARP</sequence>
<feature type="transmembrane region" description="Helical" evidence="4">
    <location>
        <begin position="255"/>
        <end position="278"/>
    </location>
</feature>
<dbReference type="Pfam" id="PF07690">
    <property type="entry name" value="MFS_1"/>
    <property type="match status" value="1"/>
</dbReference>
<name>A0A1W6Z0C0_9BORD</name>
<dbReference type="AlphaFoldDB" id="A0A1W6Z0C0"/>
<feature type="transmembrane region" description="Helical" evidence="4">
    <location>
        <begin position="73"/>
        <end position="95"/>
    </location>
</feature>
<feature type="transmembrane region" description="Helical" evidence="4">
    <location>
        <begin position="205"/>
        <end position="226"/>
    </location>
</feature>
<dbReference type="PANTHER" id="PTHR23526:SF2">
    <property type="entry name" value="MAJOR FACILITATOR SUPERFAMILY (MFS) PROFILE DOMAIN-CONTAINING PROTEIN"/>
    <property type="match status" value="1"/>
</dbReference>
<feature type="transmembrane region" description="Helical" evidence="4">
    <location>
        <begin position="429"/>
        <end position="452"/>
    </location>
</feature>
<dbReference type="Proteomes" id="UP000194139">
    <property type="component" value="Chromosome"/>
</dbReference>
<keyword evidence="3 4" id="KW-0472">Membrane</keyword>